<proteinExistence type="predicted"/>
<accession>A0A382WIJ2</accession>
<feature type="non-terminal residue" evidence="1">
    <location>
        <position position="165"/>
    </location>
</feature>
<gene>
    <name evidence="1" type="ORF">METZ01_LOCUS411284</name>
</gene>
<protein>
    <submittedName>
        <fullName evidence="1">Uncharacterized protein</fullName>
    </submittedName>
</protein>
<sequence>MSPWKFPLLALLFLAFCNSCGDASAGDLEITGYGDDGTDSYASEYGEAEFGIFVTSLTDSEHNNVDIDVSFADDWSGEAEVTDCNGGEVQTTLAEGETISACIYVSIAESDSEIGDSADMAVNVTSDDDAGNDNFMWFGIRISNWFAYSDDDAKTFELDTIHIYT</sequence>
<evidence type="ECO:0000313" key="1">
    <source>
        <dbReference type="EMBL" id="SVD58430.1"/>
    </source>
</evidence>
<name>A0A382WIJ2_9ZZZZ</name>
<dbReference type="EMBL" id="UINC01160020">
    <property type="protein sequence ID" value="SVD58430.1"/>
    <property type="molecule type" value="Genomic_DNA"/>
</dbReference>
<organism evidence="1">
    <name type="scientific">marine metagenome</name>
    <dbReference type="NCBI Taxonomy" id="408172"/>
    <lineage>
        <taxon>unclassified sequences</taxon>
        <taxon>metagenomes</taxon>
        <taxon>ecological metagenomes</taxon>
    </lineage>
</organism>
<dbReference type="AlphaFoldDB" id="A0A382WIJ2"/>
<reference evidence="1" key="1">
    <citation type="submission" date="2018-05" db="EMBL/GenBank/DDBJ databases">
        <authorList>
            <person name="Lanie J.A."/>
            <person name="Ng W.-L."/>
            <person name="Kazmierczak K.M."/>
            <person name="Andrzejewski T.M."/>
            <person name="Davidsen T.M."/>
            <person name="Wayne K.J."/>
            <person name="Tettelin H."/>
            <person name="Glass J.I."/>
            <person name="Rusch D."/>
            <person name="Podicherti R."/>
            <person name="Tsui H.-C.T."/>
            <person name="Winkler M.E."/>
        </authorList>
    </citation>
    <scope>NUCLEOTIDE SEQUENCE</scope>
</reference>